<evidence type="ECO:0000256" key="3">
    <source>
        <dbReference type="ARBA" id="ARBA00002933"/>
    </source>
</evidence>
<dbReference type="NCBIfam" id="TIGR01084">
    <property type="entry name" value="mutY"/>
    <property type="match status" value="1"/>
</dbReference>
<dbReference type="InterPro" id="IPR005760">
    <property type="entry name" value="A/G_AdeGlyc_MutY"/>
</dbReference>
<evidence type="ECO:0000313" key="17">
    <source>
        <dbReference type="Proteomes" id="UP000319478"/>
    </source>
</evidence>
<keyword evidence="10" id="KW-0378">Hydrolase</keyword>
<dbReference type="SUPFAM" id="SSF48150">
    <property type="entry name" value="DNA-glycosylase"/>
    <property type="match status" value="1"/>
</dbReference>
<dbReference type="CDD" id="cd00056">
    <property type="entry name" value="ENDO3c"/>
    <property type="match status" value="1"/>
</dbReference>
<evidence type="ECO:0000313" key="16">
    <source>
        <dbReference type="EMBL" id="GEC62209.1"/>
    </source>
</evidence>
<keyword evidence="11" id="KW-0408">Iron</keyword>
<gene>
    <name evidence="16" type="ORF">GHA01_00580</name>
</gene>
<dbReference type="Pfam" id="PF00730">
    <property type="entry name" value="HhH-GPD"/>
    <property type="match status" value="1"/>
</dbReference>
<dbReference type="EC" id="3.2.2.31" evidence="5"/>
<dbReference type="PANTHER" id="PTHR42944">
    <property type="entry name" value="ADENINE DNA GLYCOSYLASE"/>
    <property type="match status" value="1"/>
</dbReference>
<keyword evidence="14" id="KW-0326">Glycosidase</keyword>
<evidence type="ECO:0000256" key="9">
    <source>
        <dbReference type="ARBA" id="ARBA00022763"/>
    </source>
</evidence>
<keyword evidence="8" id="KW-0479">Metal-binding</keyword>
<dbReference type="Gene3D" id="1.10.1670.10">
    <property type="entry name" value="Helix-hairpin-Helix base-excision DNA repair enzymes (C-terminal)"/>
    <property type="match status" value="1"/>
</dbReference>
<comment type="function">
    <text evidence="3">Adenine glycosylase active on G-A mispairs. MutY also corrects error-prone DNA synthesis past GO lesions which are due to the oxidatively damaged form of guanine: 7,8-dihydro-8-oxoguanine (8-oxo-dGTP).</text>
</comment>
<evidence type="ECO:0000256" key="7">
    <source>
        <dbReference type="ARBA" id="ARBA00022485"/>
    </source>
</evidence>
<evidence type="ECO:0000259" key="15">
    <source>
        <dbReference type="SMART" id="SM00478"/>
    </source>
</evidence>
<dbReference type="Gene3D" id="1.10.340.30">
    <property type="entry name" value="Hypothetical protein, domain 2"/>
    <property type="match status" value="1"/>
</dbReference>
<evidence type="ECO:0000256" key="4">
    <source>
        <dbReference type="ARBA" id="ARBA00008343"/>
    </source>
</evidence>
<keyword evidence="9" id="KW-0227">DNA damage</keyword>
<organism evidence="16 17">
    <name type="scientific">Novacetimonas hansenii</name>
    <name type="common">Komagataeibacter hansenii</name>
    <dbReference type="NCBI Taxonomy" id="436"/>
    <lineage>
        <taxon>Bacteria</taxon>
        <taxon>Pseudomonadati</taxon>
        <taxon>Pseudomonadota</taxon>
        <taxon>Alphaproteobacteria</taxon>
        <taxon>Acetobacterales</taxon>
        <taxon>Acetobacteraceae</taxon>
        <taxon>Novacetimonas</taxon>
    </lineage>
</organism>
<dbReference type="Proteomes" id="UP000319478">
    <property type="component" value="Unassembled WGS sequence"/>
</dbReference>
<reference evidence="16 17" key="1">
    <citation type="submission" date="2019-06" db="EMBL/GenBank/DDBJ databases">
        <title>Whole genome shotgun sequence of Komagataeibacter hansenii NBRC 14820.</title>
        <authorList>
            <person name="Hosoyama A."/>
            <person name="Uohara A."/>
            <person name="Ohji S."/>
            <person name="Ichikawa N."/>
        </authorList>
    </citation>
    <scope>NUCLEOTIDE SEQUENCE [LARGE SCALE GENOMIC DNA]</scope>
    <source>
        <strain evidence="16 17">NBRC 14820</strain>
    </source>
</reference>
<sequence>MDPADAGWGALAAFFRLPRVGSFVISGPVSPSASPSAAELLRWYDRHRRTLPWRALPGQTANPYHVWLSEIMLQQTTVTAVIPYFKRFTHLFPTVRDLARADQDTVMGAWAGLGYYARARNLHACAQMVVRDMDGRFPDTVEGLRTLPGIGPYTAAAIAAIAFARPVVPVDGNVERVTTRLFAMTDPLPRARPAIARQATHLNDDPLAHDRPSDFAQALFDLGAGICTPRAPACALCPWQGACAGLREGIAATLPRKIPKAPRPTRYGIHFYMTDASDHLLLHRREESGLLGGTLGLPGPQWRAERWSRDEGLRHAPPGRPAPHWRHVGEVKHVFTHFTLIVDVYAAHVTRFTNAIARDGGLVFPVVRLEQMGIASLMRKCIALAQECVE</sequence>
<dbReference type="Pfam" id="PF00633">
    <property type="entry name" value="HHH"/>
    <property type="match status" value="1"/>
</dbReference>
<name>A0ABQ0SAK5_NOVHA</name>
<dbReference type="InterPro" id="IPR003265">
    <property type="entry name" value="HhH-GPD_domain"/>
</dbReference>
<evidence type="ECO:0000256" key="6">
    <source>
        <dbReference type="ARBA" id="ARBA00022023"/>
    </source>
</evidence>
<keyword evidence="13" id="KW-0234">DNA repair</keyword>
<protein>
    <recommendedName>
        <fullName evidence="6">Adenine DNA glycosylase</fullName>
        <ecNumber evidence="5">3.2.2.31</ecNumber>
    </recommendedName>
</protein>
<keyword evidence="7" id="KW-0004">4Fe-4S</keyword>
<dbReference type="InterPro" id="IPR000445">
    <property type="entry name" value="HhH_motif"/>
</dbReference>
<comment type="cofactor">
    <cofactor evidence="2">
        <name>[4Fe-4S] cluster</name>
        <dbReference type="ChEBI" id="CHEBI:49883"/>
    </cofactor>
</comment>
<keyword evidence="12" id="KW-0411">Iron-sulfur</keyword>
<dbReference type="EMBL" id="BJNN01000004">
    <property type="protein sequence ID" value="GEC62209.1"/>
    <property type="molecule type" value="Genomic_DNA"/>
</dbReference>
<dbReference type="InterPro" id="IPR011257">
    <property type="entry name" value="DNA_glycosylase"/>
</dbReference>
<evidence type="ECO:0000256" key="11">
    <source>
        <dbReference type="ARBA" id="ARBA00023004"/>
    </source>
</evidence>
<dbReference type="InterPro" id="IPR004036">
    <property type="entry name" value="Endonuclease-III-like_CS2"/>
</dbReference>
<dbReference type="PANTHER" id="PTHR42944:SF1">
    <property type="entry name" value="ADENINE DNA GLYCOSYLASE"/>
    <property type="match status" value="1"/>
</dbReference>
<evidence type="ECO:0000256" key="5">
    <source>
        <dbReference type="ARBA" id="ARBA00012045"/>
    </source>
</evidence>
<proteinExistence type="inferred from homology"/>
<evidence type="ECO:0000256" key="10">
    <source>
        <dbReference type="ARBA" id="ARBA00022801"/>
    </source>
</evidence>
<feature type="domain" description="HhH-GPD" evidence="15">
    <location>
        <begin position="72"/>
        <end position="225"/>
    </location>
</feature>
<dbReference type="SMART" id="SM00478">
    <property type="entry name" value="ENDO3c"/>
    <property type="match status" value="1"/>
</dbReference>
<dbReference type="InterPro" id="IPR029119">
    <property type="entry name" value="MutY_C"/>
</dbReference>
<evidence type="ECO:0000256" key="8">
    <source>
        <dbReference type="ARBA" id="ARBA00022723"/>
    </source>
</evidence>
<dbReference type="InterPro" id="IPR015797">
    <property type="entry name" value="NUDIX_hydrolase-like_dom_sf"/>
</dbReference>
<dbReference type="Pfam" id="PF14815">
    <property type="entry name" value="NUDIX_4"/>
    <property type="match status" value="1"/>
</dbReference>
<dbReference type="Gene3D" id="3.90.79.10">
    <property type="entry name" value="Nucleoside Triphosphate Pyrophosphohydrolase"/>
    <property type="match status" value="1"/>
</dbReference>
<dbReference type="PROSITE" id="PS01155">
    <property type="entry name" value="ENDONUCLEASE_III_2"/>
    <property type="match status" value="1"/>
</dbReference>
<comment type="caution">
    <text evidence="16">The sequence shown here is derived from an EMBL/GenBank/DDBJ whole genome shotgun (WGS) entry which is preliminary data.</text>
</comment>
<keyword evidence="17" id="KW-1185">Reference proteome</keyword>
<evidence type="ECO:0000256" key="2">
    <source>
        <dbReference type="ARBA" id="ARBA00001966"/>
    </source>
</evidence>
<evidence type="ECO:0000256" key="1">
    <source>
        <dbReference type="ARBA" id="ARBA00000843"/>
    </source>
</evidence>
<evidence type="ECO:0000256" key="14">
    <source>
        <dbReference type="ARBA" id="ARBA00023295"/>
    </source>
</evidence>
<dbReference type="InterPro" id="IPR023170">
    <property type="entry name" value="HhH_base_excis_C"/>
</dbReference>
<evidence type="ECO:0000256" key="12">
    <source>
        <dbReference type="ARBA" id="ARBA00023014"/>
    </source>
</evidence>
<comment type="catalytic activity">
    <reaction evidence="1">
        <text>Hydrolyzes free adenine bases from 7,8-dihydro-8-oxoguanine:adenine mismatched double-stranded DNA, leaving an apurinic site.</text>
        <dbReference type="EC" id="3.2.2.31"/>
    </reaction>
</comment>
<comment type="similarity">
    <text evidence="4">Belongs to the Nth/MutY family.</text>
</comment>
<dbReference type="SUPFAM" id="SSF55811">
    <property type="entry name" value="Nudix"/>
    <property type="match status" value="1"/>
</dbReference>
<evidence type="ECO:0000256" key="13">
    <source>
        <dbReference type="ARBA" id="ARBA00023204"/>
    </source>
</evidence>
<accession>A0ABQ0SAK5</accession>
<dbReference type="InterPro" id="IPR044298">
    <property type="entry name" value="MIG/MutY"/>
</dbReference>